<evidence type="ECO:0000256" key="4">
    <source>
        <dbReference type="ARBA" id="ARBA00022777"/>
    </source>
</evidence>
<dbReference type="Pfam" id="PF07714">
    <property type="entry name" value="PK_Tyr_Ser-Thr"/>
    <property type="match status" value="1"/>
</dbReference>
<reference evidence="9 10" key="1">
    <citation type="submission" date="2021-06" db="EMBL/GenBank/DDBJ databases">
        <authorList>
            <person name="Palmer J.M."/>
        </authorList>
    </citation>
    <scope>NUCLEOTIDE SEQUENCE [LARGE SCALE GENOMIC DNA]</scope>
    <source>
        <strain evidence="9 10">XR_2019</strain>
        <tissue evidence="9">Muscle</tissue>
    </source>
</reference>
<evidence type="ECO:0000313" key="9">
    <source>
        <dbReference type="EMBL" id="MEQ2273359.1"/>
    </source>
</evidence>
<evidence type="ECO:0000259" key="8">
    <source>
        <dbReference type="PROSITE" id="PS50001"/>
    </source>
</evidence>
<dbReference type="InterPro" id="IPR050198">
    <property type="entry name" value="Non-receptor_tyrosine_kinases"/>
</dbReference>
<evidence type="ECO:0000256" key="7">
    <source>
        <dbReference type="PROSITE-ProRule" id="PRU10141"/>
    </source>
</evidence>
<dbReference type="PROSITE" id="PS50001">
    <property type="entry name" value="SH2"/>
    <property type="match status" value="1"/>
</dbReference>
<evidence type="ECO:0000256" key="5">
    <source>
        <dbReference type="ARBA" id="ARBA00022840"/>
    </source>
</evidence>
<dbReference type="Gene3D" id="3.30.505.10">
    <property type="entry name" value="SH2 domain"/>
    <property type="match status" value="1"/>
</dbReference>
<dbReference type="PROSITE" id="PS00107">
    <property type="entry name" value="PROTEIN_KINASE_ATP"/>
    <property type="match status" value="1"/>
</dbReference>
<evidence type="ECO:0000313" key="10">
    <source>
        <dbReference type="Proteomes" id="UP001444071"/>
    </source>
</evidence>
<keyword evidence="2" id="KW-0449">Lipoprotein</keyword>
<name>A0ABV0WWG7_9TELE</name>
<dbReference type="EMBL" id="JAHRIM010071586">
    <property type="protein sequence ID" value="MEQ2273359.1"/>
    <property type="molecule type" value="Genomic_DNA"/>
</dbReference>
<evidence type="ECO:0000256" key="6">
    <source>
        <dbReference type="PROSITE-ProRule" id="PRU00191"/>
    </source>
</evidence>
<feature type="non-terminal residue" evidence="9">
    <location>
        <position position="1"/>
    </location>
</feature>
<dbReference type="InterPro" id="IPR036860">
    <property type="entry name" value="SH2_dom_sf"/>
</dbReference>
<keyword evidence="10" id="KW-1185">Reference proteome</keyword>
<feature type="domain" description="SH2" evidence="8">
    <location>
        <begin position="1"/>
        <end position="57"/>
    </location>
</feature>
<keyword evidence="6" id="KW-0727">SH2 domain</keyword>
<dbReference type="Pfam" id="PF00017">
    <property type="entry name" value="SH2"/>
    <property type="match status" value="1"/>
</dbReference>
<gene>
    <name evidence="9" type="ORF">XENORESO_003071</name>
</gene>
<keyword evidence="3 7" id="KW-0547">Nucleotide-binding</keyword>
<dbReference type="SUPFAM" id="SSF55550">
    <property type="entry name" value="SH2 domain"/>
    <property type="match status" value="1"/>
</dbReference>
<feature type="binding site" evidence="7">
    <location>
        <position position="103"/>
    </location>
    <ligand>
        <name>ATP</name>
        <dbReference type="ChEBI" id="CHEBI:30616"/>
    </ligand>
</feature>
<keyword evidence="2" id="KW-0519">Myristate</keyword>
<dbReference type="InterPro" id="IPR001245">
    <property type="entry name" value="Ser-Thr/Tyr_kinase_cat_dom"/>
</dbReference>
<evidence type="ECO:0000256" key="2">
    <source>
        <dbReference type="ARBA" id="ARBA00022707"/>
    </source>
</evidence>
<sequence length="116" mass="13454">KSNSQVRHFKIFHIDETFYVEQNQRFNSLVDLVDHYCKNSLNNIESLGSACKRKKPNIEDINHLLDGWLLPKDEFTIGEQLGSGCFSQVFQGRWKNHINVAIKILKNGTLSTKRIH</sequence>
<dbReference type="Proteomes" id="UP001444071">
    <property type="component" value="Unassembled WGS sequence"/>
</dbReference>
<proteinExistence type="predicted"/>
<accession>A0ABV0WWG7</accession>
<comment type="caution">
    <text evidence="9">The sequence shown here is derived from an EMBL/GenBank/DDBJ whole genome shotgun (WGS) entry which is preliminary data.</text>
</comment>
<organism evidence="9 10">
    <name type="scientific">Xenotaenia resolanae</name>
    <dbReference type="NCBI Taxonomy" id="208358"/>
    <lineage>
        <taxon>Eukaryota</taxon>
        <taxon>Metazoa</taxon>
        <taxon>Chordata</taxon>
        <taxon>Craniata</taxon>
        <taxon>Vertebrata</taxon>
        <taxon>Euteleostomi</taxon>
        <taxon>Actinopterygii</taxon>
        <taxon>Neopterygii</taxon>
        <taxon>Teleostei</taxon>
        <taxon>Neoteleostei</taxon>
        <taxon>Acanthomorphata</taxon>
        <taxon>Ovalentaria</taxon>
        <taxon>Atherinomorphae</taxon>
        <taxon>Cyprinodontiformes</taxon>
        <taxon>Goodeidae</taxon>
        <taxon>Xenotaenia</taxon>
    </lineage>
</organism>
<dbReference type="PANTHER" id="PTHR24418">
    <property type="entry name" value="TYROSINE-PROTEIN KINASE"/>
    <property type="match status" value="1"/>
</dbReference>
<keyword evidence="1" id="KW-0808">Transferase</keyword>
<dbReference type="InterPro" id="IPR017441">
    <property type="entry name" value="Protein_kinase_ATP_BS"/>
</dbReference>
<dbReference type="Gene3D" id="3.30.200.20">
    <property type="entry name" value="Phosphorylase Kinase, domain 1"/>
    <property type="match status" value="1"/>
</dbReference>
<protein>
    <recommendedName>
        <fullName evidence="8">SH2 domain-containing protein</fullName>
    </recommendedName>
</protein>
<keyword evidence="4" id="KW-0418">Kinase</keyword>
<evidence type="ECO:0000256" key="3">
    <source>
        <dbReference type="ARBA" id="ARBA00022741"/>
    </source>
</evidence>
<dbReference type="InterPro" id="IPR000980">
    <property type="entry name" value="SH2"/>
</dbReference>
<evidence type="ECO:0000256" key="1">
    <source>
        <dbReference type="ARBA" id="ARBA00022679"/>
    </source>
</evidence>
<keyword evidence="5 7" id="KW-0067">ATP-binding</keyword>